<sequence length="344" mass="39717">MSSKNLDPFGGIKGDKKFTEESAKKLSPMEVDKQQALADIQSSIDLWDGKMPPEIERASLLERFRAKTKLLGKEPPNWSYIKLNDKSFADVHFKWSGKKIASIYKVPKREVRVALVGMQSFYKKINPLDPDLTHPDIIKCFNETAQNYNFEPFIPGSDLTYDRNKHLDPFAGVRGENPGLKHNVFKKDLTIALEEVIFSIEFLNQIEVPSYRKEYTVKKSNPKNLQQTYKTSISHFDVFLWWPGGVVDKIENVPQKRALMALGAMRKFFEDIDEDHPDLENEKIFELYEITKNRTRPKKGKNNLIELLPEDEGGMSYWSNLTHRWIKGSFDKKSSLFIPPAKGK</sequence>
<organism evidence="1 2">
    <name type="scientific">Candidatus Micropelagius thuwalensis</name>
    <dbReference type="NCBI Taxonomy" id="1397666"/>
    <lineage>
        <taxon>Bacteria</taxon>
        <taxon>Pseudomonadati</taxon>
        <taxon>Pseudomonadota</taxon>
        <taxon>Alphaproteobacteria</taxon>
        <taxon>PS1 clade</taxon>
        <taxon>Candidatus Micropelagius</taxon>
    </lineage>
</organism>
<proteinExistence type="predicted"/>
<dbReference type="OrthoDB" id="9817641at2"/>
<dbReference type="AlphaFoldDB" id="U2XW13"/>
<dbReference type="STRING" id="1397666.RS24_00947"/>
<dbReference type="Proteomes" id="UP000016762">
    <property type="component" value="Unassembled WGS sequence"/>
</dbReference>
<dbReference type="RefSeq" id="WP_021776969.1">
    <property type="nucleotide sequence ID" value="NZ_AWXE01000003.1"/>
</dbReference>
<accession>U2XW13</accession>
<protein>
    <submittedName>
        <fullName evidence="1">Uncharacterized protein</fullName>
    </submittedName>
</protein>
<name>U2XW13_9PROT</name>
<comment type="caution">
    <text evidence="1">The sequence shown here is derived from an EMBL/GenBank/DDBJ whole genome shotgun (WGS) entry which is preliminary data.</text>
</comment>
<dbReference type="EMBL" id="AWXE01000003">
    <property type="protein sequence ID" value="ERL47016.1"/>
    <property type="molecule type" value="Genomic_DNA"/>
</dbReference>
<keyword evidence="2" id="KW-1185">Reference proteome</keyword>
<evidence type="ECO:0000313" key="2">
    <source>
        <dbReference type="Proteomes" id="UP000016762"/>
    </source>
</evidence>
<gene>
    <name evidence="1" type="ORF">RS24_00947</name>
</gene>
<evidence type="ECO:0000313" key="1">
    <source>
        <dbReference type="EMBL" id="ERL47016.1"/>
    </source>
</evidence>
<reference evidence="1 2" key="1">
    <citation type="journal article" date="2014" name="FEMS Microbiol. Ecol.">
        <title>Genomic differentiation among two strains of the PS1 clade isolated from geographically separated marine habitats.</title>
        <authorList>
            <person name="Jimenez-Infante F."/>
            <person name="Ngugi D.K."/>
            <person name="Alam I."/>
            <person name="Rashid M."/>
            <person name="Baalawi W."/>
            <person name="Kamau A.A."/>
            <person name="Bajic V.B."/>
            <person name="Stingl U."/>
        </authorList>
    </citation>
    <scope>NUCLEOTIDE SEQUENCE [LARGE SCALE GENOMIC DNA]</scope>
    <source>
        <strain evidence="1 2">RS24</strain>
    </source>
</reference>